<dbReference type="GO" id="GO:0030182">
    <property type="term" value="P:neuron differentiation"/>
    <property type="evidence" value="ECO:0007669"/>
    <property type="project" value="TreeGrafter"/>
</dbReference>
<dbReference type="PROSITE" id="PS51390">
    <property type="entry name" value="WAP"/>
    <property type="match status" value="1"/>
</dbReference>
<name>A0A8J6LBZ1_TENMO</name>
<gene>
    <name evidence="4" type="ORF">GEV33_007763</name>
</gene>
<dbReference type="CDD" id="cd00063">
    <property type="entry name" value="FN3"/>
    <property type="match status" value="1"/>
</dbReference>
<dbReference type="EMBL" id="JABDTM020023653">
    <property type="protein sequence ID" value="KAH0815032.1"/>
    <property type="molecule type" value="Genomic_DNA"/>
</dbReference>
<sequence>MSVPPPVPLNERLRFVVLSMALLAVLILAVYASVFDAADAHKTRPPFGQEDALMGARCEARCWTNKTPCVKLCLQKALTKPGLCPKRETLLSPFDAVCLTTCSQDSQCPGLAKCCRHSCGVTCQDPDHLSSATGGVVLILLCYKKICCFVGIPEVPRNVRVTETVKKRSILIEWSSDEEPPSGSVIYVIEERHHAGRNFIEEHLSEWTPCARTNASGYTLKNLVKPGRWYQFRVAAVNENGTKGFSKTSPTFGASSRPKPPKAPQNVTVSALWSDANGTLFGEIRWLPPHSDLPIQRYKIFWSRRLHGAKALDSVLVHQQVVSKSKYKTLHKEHSQATVTVTSSGCHMPFRVSGRVIVCLSTQRYNPRQISDLHTPVWRYLRENVVTTVGTGGRLTGGSSGGPGLGGESRCRTNKASDELSDNEDRTRFLLEDLQPNSLYFLQIQALVQFGKNRLKGQKSGLVLNTTNYTNVTVFRTGLSLKSVLKSKVEGLHLQKLYWSRRGLKGRISWRPQKDNATYTINLWTGPCYGSSKSQNKFKLAATSRVAHFDLSDLHFDCQYKVAVRKVADQGGSEDTLTFLTPNCDDFKRKNRKTRCIK</sequence>
<reference evidence="4" key="2">
    <citation type="submission" date="2021-08" db="EMBL/GenBank/DDBJ databases">
        <authorList>
            <person name="Eriksson T."/>
        </authorList>
    </citation>
    <scope>NUCLEOTIDE SEQUENCE</scope>
    <source>
        <strain evidence="4">Stoneville</strain>
        <tissue evidence="4">Whole head</tissue>
    </source>
</reference>
<evidence type="ECO:0000256" key="1">
    <source>
        <dbReference type="SAM" id="MobiDB-lite"/>
    </source>
</evidence>
<evidence type="ECO:0000259" key="2">
    <source>
        <dbReference type="PROSITE" id="PS50853"/>
    </source>
</evidence>
<dbReference type="Pfam" id="PF00041">
    <property type="entry name" value="fn3"/>
    <property type="match status" value="1"/>
</dbReference>
<feature type="domain" description="WAP" evidence="3">
    <location>
        <begin position="77"/>
        <end position="127"/>
    </location>
</feature>
<dbReference type="GO" id="GO:0009986">
    <property type="term" value="C:cell surface"/>
    <property type="evidence" value="ECO:0007669"/>
    <property type="project" value="TreeGrafter"/>
</dbReference>
<proteinExistence type="predicted"/>
<dbReference type="Pfam" id="PF00095">
    <property type="entry name" value="WAP"/>
    <property type="match status" value="1"/>
</dbReference>
<feature type="compositionally biased region" description="Basic and acidic residues" evidence="1">
    <location>
        <begin position="409"/>
        <end position="418"/>
    </location>
</feature>
<dbReference type="GO" id="GO:0030414">
    <property type="term" value="F:peptidase inhibitor activity"/>
    <property type="evidence" value="ECO:0007669"/>
    <property type="project" value="InterPro"/>
</dbReference>
<dbReference type="Proteomes" id="UP000719412">
    <property type="component" value="Unassembled WGS sequence"/>
</dbReference>
<feature type="domain" description="Fibronectin type-III" evidence="2">
    <location>
        <begin position="155"/>
        <end position="259"/>
    </location>
</feature>
<dbReference type="SMART" id="SM00060">
    <property type="entry name" value="FN3"/>
    <property type="match status" value="2"/>
</dbReference>
<feature type="compositionally biased region" description="Gly residues" evidence="1">
    <location>
        <begin position="392"/>
        <end position="407"/>
    </location>
</feature>
<dbReference type="PROSITE" id="PS50853">
    <property type="entry name" value="FN3"/>
    <property type="match status" value="1"/>
</dbReference>
<evidence type="ECO:0000313" key="5">
    <source>
        <dbReference type="Proteomes" id="UP000719412"/>
    </source>
</evidence>
<feature type="region of interest" description="Disordered" evidence="1">
    <location>
        <begin position="392"/>
        <end position="418"/>
    </location>
</feature>
<dbReference type="InterPro" id="IPR013783">
    <property type="entry name" value="Ig-like_fold"/>
</dbReference>
<dbReference type="GO" id="GO:0005576">
    <property type="term" value="C:extracellular region"/>
    <property type="evidence" value="ECO:0007669"/>
    <property type="project" value="InterPro"/>
</dbReference>
<comment type="caution">
    <text evidence="4">The sequence shown here is derived from an EMBL/GenBank/DDBJ whole genome shotgun (WGS) entry which is preliminary data.</text>
</comment>
<dbReference type="PANTHER" id="PTHR14131">
    <property type="entry name" value="ANOSMIN"/>
    <property type="match status" value="1"/>
</dbReference>
<evidence type="ECO:0008006" key="6">
    <source>
        <dbReference type="Google" id="ProtNLM"/>
    </source>
</evidence>
<dbReference type="InterPro" id="IPR042447">
    <property type="entry name" value="Anosmin-1"/>
</dbReference>
<evidence type="ECO:0000259" key="3">
    <source>
        <dbReference type="PROSITE" id="PS51390"/>
    </source>
</evidence>
<reference evidence="4" key="1">
    <citation type="journal article" date="2020" name="J Insects Food Feed">
        <title>The yellow mealworm (Tenebrio molitor) genome: a resource for the emerging insects as food and feed industry.</title>
        <authorList>
            <person name="Eriksson T."/>
            <person name="Andere A."/>
            <person name="Kelstrup H."/>
            <person name="Emery V."/>
            <person name="Picard C."/>
        </authorList>
    </citation>
    <scope>NUCLEOTIDE SEQUENCE</scope>
    <source>
        <strain evidence="4">Stoneville</strain>
        <tissue evidence="4">Whole head</tissue>
    </source>
</reference>
<accession>A0A8J6LBZ1</accession>
<evidence type="ECO:0000313" key="4">
    <source>
        <dbReference type="EMBL" id="KAH0815032.1"/>
    </source>
</evidence>
<dbReference type="InterPro" id="IPR008197">
    <property type="entry name" value="WAP_dom"/>
</dbReference>
<dbReference type="InterPro" id="IPR036116">
    <property type="entry name" value="FN3_sf"/>
</dbReference>
<protein>
    <recommendedName>
        <fullName evidence="6">Anosmin-1</fullName>
    </recommendedName>
</protein>
<dbReference type="PANTHER" id="PTHR14131:SF5">
    <property type="entry name" value="ANOSMIN-1"/>
    <property type="match status" value="1"/>
</dbReference>
<dbReference type="Gene3D" id="4.10.75.10">
    <property type="entry name" value="Elafin-like"/>
    <property type="match status" value="1"/>
</dbReference>
<dbReference type="SUPFAM" id="SSF57256">
    <property type="entry name" value="Elafin-like"/>
    <property type="match status" value="1"/>
</dbReference>
<dbReference type="CDD" id="cd00199">
    <property type="entry name" value="WAP"/>
    <property type="match status" value="1"/>
</dbReference>
<dbReference type="Gene3D" id="2.60.40.10">
    <property type="entry name" value="Immunoglobulins"/>
    <property type="match status" value="2"/>
</dbReference>
<dbReference type="PRINTS" id="PR00003">
    <property type="entry name" value="4DISULPHCORE"/>
</dbReference>
<dbReference type="SUPFAM" id="SSF49265">
    <property type="entry name" value="Fibronectin type III"/>
    <property type="match status" value="1"/>
</dbReference>
<dbReference type="InterPro" id="IPR003961">
    <property type="entry name" value="FN3_dom"/>
</dbReference>
<organism evidence="4 5">
    <name type="scientific">Tenebrio molitor</name>
    <name type="common">Yellow mealworm beetle</name>
    <dbReference type="NCBI Taxonomy" id="7067"/>
    <lineage>
        <taxon>Eukaryota</taxon>
        <taxon>Metazoa</taxon>
        <taxon>Ecdysozoa</taxon>
        <taxon>Arthropoda</taxon>
        <taxon>Hexapoda</taxon>
        <taxon>Insecta</taxon>
        <taxon>Pterygota</taxon>
        <taxon>Neoptera</taxon>
        <taxon>Endopterygota</taxon>
        <taxon>Coleoptera</taxon>
        <taxon>Polyphaga</taxon>
        <taxon>Cucujiformia</taxon>
        <taxon>Tenebrionidae</taxon>
        <taxon>Tenebrio</taxon>
    </lineage>
</organism>
<dbReference type="InterPro" id="IPR036645">
    <property type="entry name" value="Elafin-like_sf"/>
</dbReference>
<dbReference type="SMART" id="SM00217">
    <property type="entry name" value="WAP"/>
    <property type="match status" value="1"/>
</dbReference>
<dbReference type="AlphaFoldDB" id="A0A8J6LBZ1"/>
<keyword evidence="5" id="KW-1185">Reference proteome</keyword>